<dbReference type="GO" id="GO:0046872">
    <property type="term" value="F:metal ion binding"/>
    <property type="evidence" value="ECO:0007669"/>
    <property type="project" value="UniProtKB-KW"/>
</dbReference>
<evidence type="ECO:0000256" key="1">
    <source>
        <dbReference type="ARBA" id="ARBA00010141"/>
    </source>
</evidence>
<feature type="binding site" evidence="7">
    <location>
        <position position="147"/>
    </location>
    <ligand>
        <name>substrate</name>
    </ligand>
</feature>
<dbReference type="RefSeq" id="WP_062194278.1">
    <property type="nucleotide sequence ID" value="NZ_DF967965.1"/>
</dbReference>
<evidence type="ECO:0000313" key="12">
    <source>
        <dbReference type="EMBL" id="HCE16616.1"/>
    </source>
</evidence>
<evidence type="ECO:0000256" key="5">
    <source>
        <dbReference type="ARBA" id="ARBA00023211"/>
    </source>
</evidence>
<dbReference type="SUPFAM" id="SSF56327">
    <property type="entry name" value="LDH C-terminal domain-like"/>
    <property type="match status" value="1"/>
</dbReference>
<organism evidence="12 13">
    <name type="scientific">Anaerolinea thermolimosa</name>
    <dbReference type="NCBI Taxonomy" id="229919"/>
    <lineage>
        <taxon>Bacteria</taxon>
        <taxon>Bacillati</taxon>
        <taxon>Chloroflexota</taxon>
        <taxon>Anaerolineae</taxon>
        <taxon>Anaerolineales</taxon>
        <taxon>Anaerolineaceae</taxon>
        <taxon>Anaerolinea</taxon>
    </lineage>
</organism>
<dbReference type="InterPro" id="IPR001088">
    <property type="entry name" value="Glyco_hydro_4"/>
</dbReference>
<dbReference type="GO" id="GO:0005975">
    <property type="term" value="P:carbohydrate metabolic process"/>
    <property type="evidence" value="ECO:0007669"/>
    <property type="project" value="InterPro"/>
</dbReference>
<name>A0A3D1JG84_9CHLR</name>
<evidence type="ECO:0000256" key="10">
    <source>
        <dbReference type="RuleBase" id="RU361152"/>
    </source>
</evidence>
<dbReference type="Proteomes" id="UP000264141">
    <property type="component" value="Unassembled WGS sequence"/>
</dbReference>
<comment type="caution">
    <text evidence="12">The sequence shown here is derived from an EMBL/GenBank/DDBJ whole genome shotgun (WGS) entry which is preliminary data.</text>
</comment>
<evidence type="ECO:0000256" key="6">
    <source>
        <dbReference type="ARBA" id="ARBA00023295"/>
    </source>
</evidence>
<keyword evidence="3 10" id="KW-0378">Hydrolase</keyword>
<dbReference type="InterPro" id="IPR036291">
    <property type="entry name" value="NAD(P)-bd_dom_sf"/>
</dbReference>
<evidence type="ECO:0000256" key="8">
    <source>
        <dbReference type="PIRSR" id="PIRSR601088-3"/>
    </source>
</evidence>
<evidence type="ECO:0000256" key="3">
    <source>
        <dbReference type="ARBA" id="ARBA00022801"/>
    </source>
</evidence>
<dbReference type="Pfam" id="PF11975">
    <property type="entry name" value="Glyco_hydro_4C"/>
    <property type="match status" value="1"/>
</dbReference>
<keyword evidence="4 10" id="KW-0520">NAD</keyword>
<dbReference type="Gene3D" id="3.90.110.10">
    <property type="entry name" value="Lactate dehydrogenase/glycoside hydrolase, family 4, C-terminal"/>
    <property type="match status" value="1"/>
</dbReference>
<dbReference type="SUPFAM" id="SSF51735">
    <property type="entry name" value="NAD(P)-binding Rossmann-fold domains"/>
    <property type="match status" value="1"/>
</dbReference>
<dbReference type="AlphaFoldDB" id="A0A3D1JG84"/>
<evidence type="ECO:0000256" key="7">
    <source>
        <dbReference type="PIRSR" id="PIRSR601088-2"/>
    </source>
</evidence>
<evidence type="ECO:0000259" key="11">
    <source>
        <dbReference type="Pfam" id="PF11975"/>
    </source>
</evidence>
<feature type="domain" description="Glycosyl hydrolase family 4 C-terminal" evidence="11">
    <location>
        <begin position="193"/>
        <end position="415"/>
    </location>
</feature>
<keyword evidence="8" id="KW-0170">Cobalt</keyword>
<dbReference type="STRING" id="229919.GCA_001050195_02500"/>
<gene>
    <name evidence="12" type="ORF">DEQ80_02030</name>
</gene>
<dbReference type="PANTHER" id="PTHR32092:SF6">
    <property type="entry name" value="ALPHA-GALACTOSIDASE"/>
    <property type="match status" value="1"/>
</dbReference>
<evidence type="ECO:0000256" key="4">
    <source>
        <dbReference type="ARBA" id="ARBA00023027"/>
    </source>
</evidence>
<dbReference type="Pfam" id="PF02056">
    <property type="entry name" value="Glyco_hydro_4"/>
    <property type="match status" value="1"/>
</dbReference>
<proteinExistence type="inferred from homology"/>
<evidence type="ECO:0000256" key="9">
    <source>
        <dbReference type="PIRSR" id="PIRSR601088-4"/>
    </source>
</evidence>
<sequence>MAKITLIGAGSYVFTRNLCNDILLTPALQDSHITLMDIDPVRLSWARDLVQALIDRRGLKATVEATTDRREAVTEADYVITTFQQGGLAAYELDIEIPRKYGVEQCVGDTLGPGGVFRALRTIPVLLDLCDDLDELAPDALILNYVNPMAANCWAINYGSGRPNVGLCHSVQGTSEMLARWAGVPYEEVNFLCAGINHQSFFLEFRRGKEDLYPKLWEAIEKEEIYAEEPVRIDLMKYFGYFVTESSGHASEYVPYFRKTAKMVEEELSPRFKNPADHWFDFARTGGYLRHCQQTAQSLEKEFKEVLEGVRTLSNVRSHEYGSAIIEAIETNRPAKINGNVPNDGLITNLPDGCTVEVPCLVDASGIQPVVVGDLPPQLAALNRTNINVQELIVEAALNGNRDAVYHAVMLDPLTAAVCTLPQIHAMVDEMLEAQQQWLPEFAF</sequence>
<reference evidence="12 13" key="1">
    <citation type="journal article" date="2018" name="Nat. Biotechnol.">
        <title>A standardized bacterial taxonomy based on genome phylogeny substantially revises the tree of life.</title>
        <authorList>
            <person name="Parks D.H."/>
            <person name="Chuvochina M."/>
            <person name="Waite D.W."/>
            <person name="Rinke C."/>
            <person name="Skarshewski A."/>
            <person name="Chaumeil P.A."/>
            <person name="Hugenholtz P."/>
        </authorList>
    </citation>
    <scope>NUCLEOTIDE SEQUENCE [LARGE SCALE GENOMIC DNA]</scope>
    <source>
        <strain evidence="12">UBA8781</strain>
    </source>
</reference>
<dbReference type="InterPro" id="IPR022616">
    <property type="entry name" value="Glyco_hydro_4_C"/>
</dbReference>
<dbReference type="OrthoDB" id="9808275at2"/>
<dbReference type="PRINTS" id="PR00732">
    <property type="entry name" value="GLHYDRLASE4"/>
</dbReference>
<feature type="binding site" evidence="8">
    <location>
        <position position="168"/>
    </location>
    <ligand>
        <name>Mn(2+)</name>
        <dbReference type="ChEBI" id="CHEBI:29035"/>
    </ligand>
</feature>
<comment type="similarity">
    <text evidence="1 10">Belongs to the glycosyl hydrolase 4 family.</text>
</comment>
<dbReference type="InterPro" id="IPR015955">
    <property type="entry name" value="Lactate_DH/Glyco_Ohase_4_C"/>
</dbReference>
<dbReference type="GO" id="GO:0004553">
    <property type="term" value="F:hydrolase activity, hydrolyzing O-glycosyl compounds"/>
    <property type="evidence" value="ECO:0007669"/>
    <property type="project" value="InterPro"/>
</dbReference>
<feature type="site" description="Increases basicity of active site Tyr" evidence="9">
    <location>
        <position position="109"/>
    </location>
</feature>
<comment type="cofactor">
    <cofactor evidence="10">
        <name>NAD(+)</name>
        <dbReference type="ChEBI" id="CHEBI:57540"/>
    </cofactor>
    <text evidence="10">Binds 1 NAD(+) per subunit.</text>
</comment>
<dbReference type="Gene3D" id="3.40.50.720">
    <property type="entry name" value="NAD(P)-binding Rossmann-like Domain"/>
    <property type="match status" value="1"/>
</dbReference>
<dbReference type="NCBIfam" id="NF011657">
    <property type="entry name" value="PRK15076.1"/>
    <property type="match status" value="1"/>
</dbReference>
<keyword evidence="6 10" id="KW-0326">Glycosidase</keyword>
<dbReference type="EMBL" id="DPBP01000009">
    <property type="protein sequence ID" value="HCE16616.1"/>
    <property type="molecule type" value="Genomic_DNA"/>
</dbReference>
<keyword evidence="8" id="KW-0408">Iron</keyword>
<feature type="binding site" evidence="8">
    <location>
        <position position="198"/>
    </location>
    <ligand>
        <name>Mn(2+)</name>
        <dbReference type="ChEBI" id="CHEBI:29035"/>
    </ligand>
</feature>
<protein>
    <submittedName>
        <fullName evidence="12">Alpha-glucosidase/alpha-galactosidase</fullName>
    </submittedName>
</protein>
<evidence type="ECO:0000313" key="13">
    <source>
        <dbReference type="Proteomes" id="UP000264141"/>
    </source>
</evidence>
<dbReference type="GO" id="GO:0016616">
    <property type="term" value="F:oxidoreductase activity, acting on the CH-OH group of donors, NAD or NADP as acceptor"/>
    <property type="evidence" value="ECO:0007669"/>
    <property type="project" value="InterPro"/>
</dbReference>
<keyword evidence="8" id="KW-0533">Nickel</keyword>
<dbReference type="CDD" id="cd05297">
    <property type="entry name" value="GH4_alpha_glucosidase_galactosidase"/>
    <property type="match status" value="1"/>
</dbReference>
<accession>A0A3D1JG84</accession>
<keyword evidence="5 8" id="KW-0464">Manganese</keyword>
<keyword evidence="2 8" id="KW-0479">Metal-binding</keyword>
<dbReference type="PANTHER" id="PTHR32092">
    <property type="entry name" value="6-PHOSPHO-BETA-GLUCOSIDASE-RELATED"/>
    <property type="match status" value="1"/>
</dbReference>
<evidence type="ECO:0000256" key="2">
    <source>
        <dbReference type="ARBA" id="ARBA00022723"/>
    </source>
</evidence>